<organism evidence="1 2">
    <name type="scientific">Niastella caeni</name>
    <dbReference type="NCBI Taxonomy" id="2569763"/>
    <lineage>
        <taxon>Bacteria</taxon>
        <taxon>Pseudomonadati</taxon>
        <taxon>Bacteroidota</taxon>
        <taxon>Chitinophagia</taxon>
        <taxon>Chitinophagales</taxon>
        <taxon>Chitinophagaceae</taxon>
        <taxon>Niastella</taxon>
    </lineage>
</organism>
<dbReference type="Gene3D" id="2.120.10.30">
    <property type="entry name" value="TolB, C-terminal domain"/>
    <property type="match status" value="1"/>
</dbReference>
<keyword evidence="2" id="KW-1185">Reference proteome</keyword>
<reference evidence="1 2" key="1">
    <citation type="submission" date="2019-04" db="EMBL/GenBank/DDBJ databases">
        <title>Niastella caeni sp. nov., isolated from activated sludge.</title>
        <authorList>
            <person name="Sheng M."/>
        </authorList>
    </citation>
    <scope>NUCLEOTIDE SEQUENCE [LARGE SCALE GENOMIC DNA]</scope>
    <source>
        <strain evidence="1 2">HX-2-15</strain>
    </source>
</reference>
<dbReference type="EMBL" id="STFF01000007">
    <property type="protein sequence ID" value="THU34991.1"/>
    <property type="molecule type" value="Genomic_DNA"/>
</dbReference>
<accession>A0A4S8HK39</accession>
<sequence>MQTSFYINHYSWVESRFFKYYGWSLLAFVLLFGSCKKDEAEPGTVTVFGSGLNNPRGLKFGPDGFLYVAEAGLGGTENHDAKCPALVPPDGPYLGSATGGRISKFSKHGTRTTVTDQLPSVTSAFGDKLGVNDVAFVGNTLYAVLYAGCGHGVPSVPTSIVRINSGTSHTVIADLGQWRVTHPVANPEPADFDPEGAWYSMISVHNDLYTLDANHGELVKVTTDGTITSVIDISASQGHVVPTAIDYRGNFYVGNLGTFPIVDGSSNIYKINPGGQISIVHTGFTTILGLVFDNRGRMYVLESTTGNPFPTPGTGRVVRVDPDGSKEVIATGFSNPTAMTYGPDGNLYVANWGFGGEAGDGEILKVRLKKNGLW</sequence>
<gene>
    <name evidence="1" type="ORF">FAM09_23685</name>
</gene>
<protein>
    <submittedName>
        <fullName evidence="1">ScyD/ScyE family protein</fullName>
    </submittedName>
</protein>
<dbReference type="NCBIfam" id="NF033206">
    <property type="entry name" value="ScyE_fam"/>
    <property type="match status" value="1"/>
</dbReference>
<dbReference type="AlphaFoldDB" id="A0A4S8HK39"/>
<dbReference type="RefSeq" id="WP_136579634.1">
    <property type="nucleotide sequence ID" value="NZ_STFF01000007.1"/>
</dbReference>
<dbReference type="SUPFAM" id="SSF101898">
    <property type="entry name" value="NHL repeat"/>
    <property type="match status" value="1"/>
</dbReference>
<evidence type="ECO:0000313" key="1">
    <source>
        <dbReference type="EMBL" id="THU34991.1"/>
    </source>
</evidence>
<proteinExistence type="predicted"/>
<dbReference type="InterPro" id="IPR048031">
    <property type="entry name" value="ScyD/ScyE-like"/>
</dbReference>
<name>A0A4S8HK39_9BACT</name>
<dbReference type="OrthoDB" id="928769at2"/>
<comment type="caution">
    <text evidence="1">The sequence shown here is derived from an EMBL/GenBank/DDBJ whole genome shotgun (WGS) entry which is preliminary data.</text>
</comment>
<evidence type="ECO:0000313" key="2">
    <source>
        <dbReference type="Proteomes" id="UP000306918"/>
    </source>
</evidence>
<dbReference type="Proteomes" id="UP000306918">
    <property type="component" value="Unassembled WGS sequence"/>
</dbReference>
<dbReference type="InterPro" id="IPR011042">
    <property type="entry name" value="6-blade_b-propeller_TolB-like"/>
</dbReference>